<dbReference type="AlphaFoldDB" id="A0A8J6DL54"/>
<evidence type="ECO:0000256" key="5">
    <source>
        <dbReference type="ARBA" id="ARBA00025297"/>
    </source>
</evidence>
<dbReference type="InterPro" id="IPR036770">
    <property type="entry name" value="Ankyrin_rpt-contain_sf"/>
</dbReference>
<dbReference type="Gene3D" id="1.25.40.20">
    <property type="entry name" value="Ankyrin repeat-containing domain"/>
    <property type="match status" value="1"/>
</dbReference>
<feature type="compositionally biased region" description="Acidic residues" evidence="7">
    <location>
        <begin position="312"/>
        <end position="327"/>
    </location>
</feature>
<evidence type="ECO:0000259" key="8">
    <source>
        <dbReference type="SMART" id="SM00454"/>
    </source>
</evidence>
<organism evidence="9 10">
    <name type="scientific">Galemys pyrenaicus</name>
    <name type="common">Iberian desman</name>
    <name type="synonym">Pyrenean desman</name>
    <dbReference type="NCBI Taxonomy" id="202257"/>
    <lineage>
        <taxon>Eukaryota</taxon>
        <taxon>Metazoa</taxon>
        <taxon>Chordata</taxon>
        <taxon>Craniata</taxon>
        <taxon>Vertebrata</taxon>
        <taxon>Euteleostomi</taxon>
        <taxon>Mammalia</taxon>
        <taxon>Eutheria</taxon>
        <taxon>Laurasiatheria</taxon>
        <taxon>Eulipotyphla</taxon>
        <taxon>Talpidae</taxon>
        <taxon>Galemys</taxon>
    </lineage>
</organism>
<dbReference type="Pfam" id="PF12796">
    <property type="entry name" value="Ank_2"/>
    <property type="match status" value="1"/>
</dbReference>
<protein>
    <submittedName>
        <fullName evidence="9">Ankyrin repeat and SAM domain-containing protein 4B</fullName>
    </submittedName>
</protein>
<evidence type="ECO:0000313" key="9">
    <source>
        <dbReference type="EMBL" id="KAG8513502.1"/>
    </source>
</evidence>
<comment type="subcellular location">
    <subcellularLocation>
        <location evidence="1">Cell projection</location>
    </subcellularLocation>
</comment>
<dbReference type="InterPro" id="IPR037601">
    <property type="entry name" value="ANKS4B_SAM"/>
</dbReference>
<keyword evidence="2" id="KW-0677">Repeat</keyword>
<proteinExistence type="predicted"/>
<feature type="repeat" description="ANK" evidence="6">
    <location>
        <begin position="31"/>
        <end position="63"/>
    </location>
</feature>
<evidence type="ECO:0000256" key="1">
    <source>
        <dbReference type="ARBA" id="ARBA00004316"/>
    </source>
</evidence>
<dbReference type="OrthoDB" id="76949at2759"/>
<dbReference type="CDD" id="cd09587">
    <property type="entry name" value="SAM_HARP"/>
    <property type="match status" value="1"/>
</dbReference>
<feature type="domain" description="SAM" evidence="8">
    <location>
        <begin position="338"/>
        <end position="403"/>
    </location>
</feature>
<dbReference type="PANTHER" id="PTHR24161:SF20">
    <property type="entry name" value="ANKYRIN REPEAT AND SAM DOMAIN-CONTAINING PROTEIN 4B"/>
    <property type="match status" value="1"/>
</dbReference>
<feature type="region of interest" description="Disordered" evidence="7">
    <location>
        <begin position="307"/>
        <end position="327"/>
    </location>
</feature>
<evidence type="ECO:0000256" key="7">
    <source>
        <dbReference type="SAM" id="MobiDB-lite"/>
    </source>
</evidence>
<accession>A0A8J6DL54</accession>
<dbReference type="InterPro" id="IPR001660">
    <property type="entry name" value="SAM"/>
</dbReference>
<gene>
    <name evidence="9" type="ORF">J0S82_012815</name>
</gene>
<dbReference type="SUPFAM" id="SSF47769">
    <property type="entry name" value="SAM/Pointed domain"/>
    <property type="match status" value="1"/>
</dbReference>
<keyword evidence="10" id="KW-1185">Reference proteome</keyword>
<dbReference type="FunFam" id="1.10.150.50:FF:000034">
    <property type="entry name" value="ankyrin repeat and SAM domain-containing protein 4B"/>
    <property type="match status" value="1"/>
</dbReference>
<comment type="caution">
    <text evidence="9">The sequence shown here is derived from an EMBL/GenBank/DDBJ whole genome shotgun (WGS) entry which is preliminary data.</text>
</comment>
<keyword evidence="3 6" id="KW-0040">ANK repeat</keyword>
<feature type="compositionally biased region" description="Polar residues" evidence="7">
    <location>
        <begin position="172"/>
        <end position="186"/>
    </location>
</feature>
<dbReference type="FunFam" id="1.25.40.20:FF:000074">
    <property type="entry name" value="Usher syndrome type-1G protein isoform X1"/>
    <property type="match status" value="1"/>
</dbReference>
<dbReference type="InterPro" id="IPR002110">
    <property type="entry name" value="Ankyrin_rpt"/>
</dbReference>
<dbReference type="Gene3D" id="1.10.150.50">
    <property type="entry name" value="Transcription Factor, Ets-1"/>
    <property type="match status" value="1"/>
</dbReference>
<evidence type="ECO:0000256" key="2">
    <source>
        <dbReference type="ARBA" id="ARBA00022737"/>
    </source>
</evidence>
<dbReference type="PROSITE" id="PS50088">
    <property type="entry name" value="ANK_REPEAT"/>
    <property type="match status" value="2"/>
</dbReference>
<sequence length="415" mass="46955">MSTRYHQAASDSYLELLKEATRRDLNLSDEDGMTPTLLAAYHGNLEALEIICSRGGDPDRCDIWGNTPLHYAAANGYTHCVSFLVNFGANIFALDNDLQSPLDAAASREQNECVALLDKAATAQNVMNPKKVARLKEQAQKNARRQIKECERLQEKHHSKMARTYSKEESRTLSSSKNTVSGSPLSHASAGPFGSLPKGIKDTFKLKFKKNKDTAEELGKERSAQRNVMEVFGEEEDGFSEDFQRKLQLLAEEEEEDREAHQEAILNRPGLGNVVLRRNRIVSPEDISESKREFKMPSEFFQIQGTAKADEAEAANEGEENDHEDDLPWDEHEVDWEEDVVDATPLEVFLRSHHLEDFLPIFMREQMDLEALLLCSDEDLQNIQMQLGPRKKVLNAISRRKQVIQCPGQLVDTKL</sequence>
<dbReference type="PROSITE" id="PS50297">
    <property type="entry name" value="ANK_REP_REGION"/>
    <property type="match status" value="1"/>
</dbReference>
<dbReference type="SMART" id="SM00248">
    <property type="entry name" value="ANK"/>
    <property type="match status" value="3"/>
</dbReference>
<dbReference type="SUPFAM" id="SSF48403">
    <property type="entry name" value="Ankyrin repeat"/>
    <property type="match status" value="1"/>
</dbReference>
<dbReference type="InterPro" id="IPR013761">
    <property type="entry name" value="SAM/pointed_sf"/>
</dbReference>
<evidence type="ECO:0000256" key="3">
    <source>
        <dbReference type="ARBA" id="ARBA00023043"/>
    </source>
</evidence>
<evidence type="ECO:0000256" key="4">
    <source>
        <dbReference type="ARBA" id="ARBA00023273"/>
    </source>
</evidence>
<dbReference type="Pfam" id="PF00536">
    <property type="entry name" value="SAM_1"/>
    <property type="match status" value="1"/>
</dbReference>
<feature type="repeat" description="ANK" evidence="6">
    <location>
        <begin position="64"/>
        <end position="96"/>
    </location>
</feature>
<feature type="region of interest" description="Disordered" evidence="7">
    <location>
        <begin position="150"/>
        <end position="196"/>
    </location>
</feature>
<name>A0A8J6DL54_GALPY</name>
<dbReference type="Proteomes" id="UP000700334">
    <property type="component" value="Unassembled WGS sequence"/>
</dbReference>
<dbReference type="GO" id="GO:1904970">
    <property type="term" value="P:brush border assembly"/>
    <property type="evidence" value="ECO:0007669"/>
    <property type="project" value="InterPro"/>
</dbReference>
<dbReference type="SMART" id="SM00454">
    <property type="entry name" value="SAM"/>
    <property type="match status" value="1"/>
</dbReference>
<comment type="function">
    <text evidence="5">Plays a central role during spermatogenesis by repressing transposable elements and preventing their mobilization, which is essential for the germline integrity. Acts via the piRNA metabolic process, which mediates the repression of transposable elements during meiosis by forming complexes composed of piRNAs and Piwi proteins and governs the methylation and subsequent repression of transposons. Its association with pi-bodies suggests a participation in the primary piRNAs metabolic process. Required prior to the pachytene stage to facilitate the production of multiple types of piRNAs, including those associated with repeats involved in the regulation of retrotransposons. May act by mediating protein-protein interactions during germ cell maturation.</text>
</comment>
<evidence type="ECO:0000256" key="6">
    <source>
        <dbReference type="PROSITE-ProRule" id="PRU00023"/>
    </source>
</evidence>
<dbReference type="EMBL" id="JAGFMF010011768">
    <property type="protein sequence ID" value="KAG8513502.1"/>
    <property type="molecule type" value="Genomic_DNA"/>
</dbReference>
<evidence type="ECO:0000313" key="10">
    <source>
        <dbReference type="Proteomes" id="UP000700334"/>
    </source>
</evidence>
<dbReference type="PANTHER" id="PTHR24161">
    <property type="entry name" value="ANK_REP_REGION DOMAIN-CONTAINING PROTEIN-RELATED"/>
    <property type="match status" value="1"/>
</dbReference>
<dbReference type="GO" id="GO:0120025">
    <property type="term" value="C:plasma membrane bounded cell projection"/>
    <property type="evidence" value="ECO:0007669"/>
    <property type="project" value="UniProtKB-ARBA"/>
</dbReference>
<reference evidence="9" key="1">
    <citation type="journal article" date="2021" name="Evol. Appl.">
        <title>The genome of the Pyrenean desman and the effects of bottlenecks and inbreeding on the genomic landscape of an endangered species.</title>
        <authorList>
            <person name="Escoda L."/>
            <person name="Castresana J."/>
        </authorList>
    </citation>
    <scope>NUCLEOTIDE SEQUENCE</scope>
    <source>
        <strain evidence="9">IBE-C5619</strain>
    </source>
</reference>
<dbReference type="CDD" id="cd21802">
    <property type="entry name" value="CEN_ANKS4B"/>
    <property type="match status" value="1"/>
</dbReference>
<keyword evidence="4" id="KW-0966">Cell projection</keyword>